<dbReference type="InterPro" id="IPR039977">
    <property type="entry name" value="Suv4-20/Set9"/>
</dbReference>
<protein>
    <recommendedName>
        <fullName evidence="1">SET domain-containing protein</fullName>
    </recommendedName>
</protein>
<dbReference type="Proteomes" id="UP000799766">
    <property type="component" value="Unassembled WGS sequence"/>
</dbReference>
<evidence type="ECO:0000259" key="1">
    <source>
        <dbReference type="PROSITE" id="PS50280"/>
    </source>
</evidence>
<dbReference type="EMBL" id="MU001713">
    <property type="protein sequence ID" value="KAF2452292.1"/>
    <property type="molecule type" value="Genomic_DNA"/>
</dbReference>
<dbReference type="PROSITE" id="PS50280">
    <property type="entry name" value="SET"/>
    <property type="match status" value="1"/>
</dbReference>
<dbReference type="InterPro" id="IPR046341">
    <property type="entry name" value="SET_dom_sf"/>
</dbReference>
<gene>
    <name evidence="2" type="ORF">BDY21DRAFT_266414</name>
</gene>
<dbReference type="AlphaFoldDB" id="A0A6A6NKQ1"/>
<evidence type="ECO:0000313" key="3">
    <source>
        <dbReference type="Proteomes" id="UP000799766"/>
    </source>
</evidence>
<dbReference type="OrthoDB" id="6627536at2759"/>
<dbReference type="InterPro" id="IPR001214">
    <property type="entry name" value="SET_dom"/>
</dbReference>
<sequence>EFHVVTSSRNKFSLFFLGPGQFINHNCEGNAELQPVNNGMQIIATRYIQVGEEITVKYGNHYFGKDNCDCLCTTC</sequence>
<feature type="domain" description="SET" evidence="1">
    <location>
        <begin position="1"/>
        <end position="59"/>
    </location>
</feature>
<dbReference type="Gene3D" id="2.170.270.10">
    <property type="entry name" value="SET domain"/>
    <property type="match status" value="1"/>
</dbReference>
<dbReference type="PANTHER" id="PTHR12977">
    <property type="entry name" value="SUPPRESSOR OF VARIEGATION 4-20-RELATED"/>
    <property type="match status" value="1"/>
</dbReference>
<accession>A0A6A6NKQ1</accession>
<dbReference type="SUPFAM" id="SSF82199">
    <property type="entry name" value="SET domain"/>
    <property type="match status" value="1"/>
</dbReference>
<organism evidence="2 3">
    <name type="scientific">Lineolata rhizophorae</name>
    <dbReference type="NCBI Taxonomy" id="578093"/>
    <lineage>
        <taxon>Eukaryota</taxon>
        <taxon>Fungi</taxon>
        <taxon>Dikarya</taxon>
        <taxon>Ascomycota</taxon>
        <taxon>Pezizomycotina</taxon>
        <taxon>Dothideomycetes</taxon>
        <taxon>Dothideomycetes incertae sedis</taxon>
        <taxon>Lineolatales</taxon>
        <taxon>Lineolataceae</taxon>
        <taxon>Lineolata</taxon>
    </lineage>
</organism>
<evidence type="ECO:0000313" key="2">
    <source>
        <dbReference type="EMBL" id="KAF2452292.1"/>
    </source>
</evidence>
<reference evidence="2" key="1">
    <citation type="journal article" date="2020" name="Stud. Mycol.">
        <title>101 Dothideomycetes genomes: a test case for predicting lifestyles and emergence of pathogens.</title>
        <authorList>
            <person name="Haridas S."/>
            <person name="Albert R."/>
            <person name="Binder M."/>
            <person name="Bloem J."/>
            <person name="Labutti K."/>
            <person name="Salamov A."/>
            <person name="Andreopoulos B."/>
            <person name="Baker S."/>
            <person name="Barry K."/>
            <person name="Bills G."/>
            <person name="Bluhm B."/>
            <person name="Cannon C."/>
            <person name="Castanera R."/>
            <person name="Culley D."/>
            <person name="Daum C."/>
            <person name="Ezra D."/>
            <person name="Gonzalez J."/>
            <person name="Henrissat B."/>
            <person name="Kuo A."/>
            <person name="Liang C."/>
            <person name="Lipzen A."/>
            <person name="Lutzoni F."/>
            <person name="Magnuson J."/>
            <person name="Mondo S."/>
            <person name="Nolan M."/>
            <person name="Ohm R."/>
            <person name="Pangilinan J."/>
            <person name="Park H.-J."/>
            <person name="Ramirez L."/>
            <person name="Alfaro M."/>
            <person name="Sun H."/>
            <person name="Tritt A."/>
            <person name="Yoshinaga Y."/>
            <person name="Zwiers L.-H."/>
            <person name="Turgeon B."/>
            <person name="Goodwin S."/>
            <person name="Spatafora J."/>
            <person name="Crous P."/>
            <person name="Grigoriev I."/>
        </authorList>
    </citation>
    <scope>NUCLEOTIDE SEQUENCE</scope>
    <source>
        <strain evidence="2">ATCC 16933</strain>
    </source>
</reference>
<name>A0A6A6NKQ1_9PEZI</name>
<dbReference type="GO" id="GO:0005634">
    <property type="term" value="C:nucleus"/>
    <property type="evidence" value="ECO:0007669"/>
    <property type="project" value="TreeGrafter"/>
</dbReference>
<feature type="non-terminal residue" evidence="2">
    <location>
        <position position="1"/>
    </location>
</feature>
<proteinExistence type="predicted"/>
<keyword evidence="3" id="KW-1185">Reference proteome</keyword>
<dbReference type="Pfam" id="PF00856">
    <property type="entry name" value="SET"/>
    <property type="match status" value="1"/>
</dbReference>
<dbReference type="GO" id="GO:0042799">
    <property type="term" value="F:histone H4K20 methyltransferase activity"/>
    <property type="evidence" value="ECO:0007669"/>
    <property type="project" value="TreeGrafter"/>
</dbReference>
<dbReference type="PANTHER" id="PTHR12977:SF4">
    <property type="entry name" value="HISTONE-LYSINE N-METHYLTRANSFERASE KMT5B"/>
    <property type="match status" value="1"/>
</dbReference>
<feature type="non-terminal residue" evidence="2">
    <location>
        <position position="75"/>
    </location>
</feature>